<name>A0A6C0ADG2_9ZZZZ</name>
<evidence type="ECO:0000313" key="1">
    <source>
        <dbReference type="EMBL" id="QHS77764.1"/>
    </source>
</evidence>
<accession>A0A6C0ADG2</accession>
<sequence length="104" mass="12529">MPTSEEFQEAFFLLPGTKIGKGTIKKCKIEEHSVVLWNEYEYIIKIKMDFVQEEDFENFVRGFKIIQTPRYYKCYIDNFIYKKYSNKIIIRCVGHSKRISKKNI</sequence>
<organism evidence="1">
    <name type="scientific">viral metagenome</name>
    <dbReference type="NCBI Taxonomy" id="1070528"/>
    <lineage>
        <taxon>unclassified sequences</taxon>
        <taxon>metagenomes</taxon>
        <taxon>organismal metagenomes</taxon>
    </lineage>
</organism>
<proteinExistence type="predicted"/>
<protein>
    <submittedName>
        <fullName evidence="1">Uncharacterized protein</fullName>
    </submittedName>
</protein>
<reference evidence="1" key="1">
    <citation type="journal article" date="2020" name="Nature">
        <title>Giant virus diversity and host interactions through global metagenomics.</title>
        <authorList>
            <person name="Schulz F."/>
            <person name="Roux S."/>
            <person name="Paez-Espino D."/>
            <person name="Jungbluth S."/>
            <person name="Walsh D.A."/>
            <person name="Denef V.J."/>
            <person name="McMahon K.D."/>
            <person name="Konstantinidis K.T."/>
            <person name="Eloe-Fadrosh E.A."/>
            <person name="Kyrpides N.C."/>
            <person name="Woyke T."/>
        </authorList>
    </citation>
    <scope>NUCLEOTIDE SEQUENCE</scope>
    <source>
        <strain evidence="1">GVMAG-S-1021933-23</strain>
    </source>
</reference>
<dbReference type="AlphaFoldDB" id="A0A6C0ADG2"/>
<dbReference type="EMBL" id="MN740593">
    <property type="protein sequence ID" value="QHS77764.1"/>
    <property type="molecule type" value="Genomic_DNA"/>
</dbReference>